<evidence type="ECO:0000256" key="1">
    <source>
        <dbReference type="SAM" id="MobiDB-lite"/>
    </source>
</evidence>
<accession>A0AAW0TGL6</accession>
<sequence length="353" mass="36839">MQASRHSLHEVTCPAAFKAVRVASRACFTSPVSLRPPPSASGRGEQVACGGPINVACRCGPTLTPSDPPLPVPAERGVRQTSDADPGALGLWAHQDQAEYGRESRARIESPPAWILALQGSPPQVPTLPPSSLTPAVHAWLPTDGGGGPRAVPVGGMALVVLTRPPSKDHYNTTPKKQGQEAALAKDKSMRPGQEGAGDGEEVGRGVVGPALMEVTLKMLTLGPRGEWRRKGGPGGGPALGSAHAHLAIHERGSGCLSGDIILNVRITLGRHLPGAAVEMTLQRGRLIPRWLPVTVTSTSRKASVPLIYPPLPSPPIAAPRRPSPRHSHLRTALVSASPSTRRPAAQTTTVLA</sequence>
<feature type="region of interest" description="Disordered" evidence="1">
    <location>
        <begin position="165"/>
        <end position="207"/>
    </location>
</feature>
<gene>
    <name evidence="2" type="ORF">O3P69_017857</name>
</gene>
<dbReference type="AlphaFoldDB" id="A0AAW0TGL6"/>
<dbReference type="Proteomes" id="UP001487740">
    <property type="component" value="Unassembled WGS sequence"/>
</dbReference>
<feature type="region of interest" description="Disordered" evidence="1">
    <location>
        <begin position="313"/>
        <end position="353"/>
    </location>
</feature>
<name>A0AAW0TGL6_SCYPA</name>
<reference evidence="2 3" key="1">
    <citation type="submission" date="2023-03" db="EMBL/GenBank/DDBJ databases">
        <title>High-quality genome of Scylla paramamosain provides insights in environmental adaptation.</title>
        <authorList>
            <person name="Zhang L."/>
        </authorList>
    </citation>
    <scope>NUCLEOTIDE SEQUENCE [LARGE SCALE GENOMIC DNA]</scope>
    <source>
        <strain evidence="2">LZ_2023a</strain>
        <tissue evidence="2">Muscle</tissue>
    </source>
</reference>
<organism evidence="2 3">
    <name type="scientific">Scylla paramamosain</name>
    <name type="common">Mud crab</name>
    <dbReference type="NCBI Taxonomy" id="85552"/>
    <lineage>
        <taxon>Eukaryota</taxon>
        <taxon>Metazoa</taxon>
        <taxon>Ecdysozoa</taxon>
        <taxon>Arthropoda</taxon>
        <taxon>Crustacea</taxon>
        <taxon>Multicrustacea</taxon>
        <taxon>Malacostraca</taxon>
        <taxon>Eumalacostraca</taxon>
        <taxon>Eucarida</taxon>
        <taxon>Decapoda</taxon>
        <taxon>Pleocyemata</taxon>
        <taxon>Brachyura</taxon>
        <taxon>Eubrachyura</taxon>
        <taxon>Portunoidea</taxon>
        <taxon>Portunidae</taxon>
        <taxon>Portuninae</taxon>
        <taxon>Scylla</taxon>
    </lineage>
</organism>
<evidence type="ECO:0000313" key="2">
    <source>
        <dbReference type="EMBL" id="KAK8386682.1"/>
    </source>
</evidence>
<comment type="caution">
    <text evidence="2">The sequence shown here is derived from an EMBL/GenBank/DDBJ whole genome shotgun (WGS) entry which is preliminary data.</text>
</comment>
<proteinExistence type="predicted"/>
<dbReference type="EMBL" id="JARAKH010000030">
    <property type="protein sequence ID" value="KAK8386682.1"/>
    <property type="molecule type" value="Genomic_DNA"/>
</dbReference>
<feature type="compositionally biased region" description="Polar residues" evidence="1">
    <location>
        <begin position="335"/>
        <end position="353"/>
    </location>
</feature>
<keyword evidence="3" id="KW-1185">Reference proteome</keyword>
<evidence type="ECO:0000313" key="3">
    <source>
        <dbReference type="Proteomes" id="UP001487740"/>
    </source>
</evidence>
<protein>
    <submittedName>
        <fullName evidence="2">Uncharacterized protein</fullName>
    </submittedName>
</protein>